<evidence type="ECO:0000256" key="1">
    <source>
        <dbReference type="SAM" id="Phobius"/>
    </source>
</evidence>
<protein>
    <submittedName>
        <fullName evidence="2">Uncharacterized protein</fullName>
    </submittedName>
</protein>
<accession>A0ABP3YNP6</accession>
<sequence length="51" mass="5474">MAEQHTPPRPGPVGDPAPSAVWTFGGGLIVASVRIHDALATWTRKRKGQVR</sequence>
<name>A0ABP3YNP6_9PSEU</name>
<feature type="transmembrane region" description="Helical" evidence="1">
    <location>
        <begin position="20"/>
        <end position="42"/>
    </location>
</feature>
<dbReference type="RefSeq" id="WP_343944972.1">
    <property type="nucleotide sequence ID" value="NZ_BAAAHP010000187.1"/>
</dbReference>
<keyword evidence="1" id="KW-1133">Transmembrane helix</keyword>
<organism evidence="2 3">
    <name type="scientific">Pseudonocardia zijingensis</name>
    <dbReference type="NCBI Taxonomy" id="153376"/>
    <lineage>
        <taxon>Bacteria</taxon>
        <taxon>Bacillati</taxon>
        <taxon>Actinomycetota</taxon>
        <taxon>Actinomycetes</taxon>
        <taxon>Pseudonocardiales</taxon>
        <taxon>Pseudonocardiaceae</taxon>
        <taxon>Pseudonocardia</taxon>
    </lineage>
</organism>
<keyword evidence="3" id="KW-1185">Reference proteome</keyword>
<gene>
    <name evidence="2" type="ORF">GCM10009559_59410</name>
</gene>
<comment type="caution">
    <text evidence="2">The sequence shown here is derived from an EMBL/GenBank/DDBJ whole genome shotgun (WGS) entry which is preliminary data.</text>
</comment>
<reference evidence="3" key="1">
    <citation type="journal article" date="2019" name="Int. J. Syst. Evol. Microbiol.">
        <title>The Global Catalogue of Microorganisms (GCM) 10K type strain sequencing project: providing services to taxonomists for standard genome sequencing and annotation.</title>
        <authorList>
            <consortium name="The Broad Institute Genomics Platform"/>
            <consortium name="The Broad Institute Genome Sequencing Center for Infectious Disease"/>
            <person name="Wu L."/>
            <person name="Ma J."/>
        </authorList>
    </citation>
    <scope>NUCLEOTIDE SEQUENCE [LARGE SCALE GENOMIC DNA]</scope>
    <source>
        <strain evidence="3">JCM 11117</strain>
    </source>
</reference>
<dbReference type="EMBL" id="BAAAHP010000187">
    <property type="protein sequence ID" value="GAA0897917.1"/>
    <property type="molecule type" value="Genomic_DNA"/>
</dbReference>
<keyword evidence="1" id="KW-0472">Membrane</keyword>
<keyword evidence="1" id="KW-0812">Transmembrane</keyword>
<proteinExistence type="predicted"/>
<evidence type="ECO:0000313" key="2">
    <source>
        <dbReference type="EMBL" id="GAA0897917.1"/>
    </source>
</evidence>
<dbReference type="Proteomes" id="UP001499967">
    <property type="component" value="Unassembled WGS sequence"/>
</dbReference>
<evidence type="ECO:0000313" key="3">
    <source>
        <dbReference type="Proteomes" id="UP001499967"/>
    </source>
</evidence>